<dbReference type="EMBL" id="CP013747">
    <property type="protein sequence ID" value="ALV40056.1"/>
    <property type="molecule type" value="Genomic_DNA"/>
</dbReference>
<gene>
    <name evidence="1" type="ORF">AU252_01820</name>
</gene>
<organism evidence="1">
    <name type="scientific">Pseudarthrobacter sulfonivorans</name>
    <dbReference type="NCBI Taxonomy" id="121292"/>
    <lineage>
        <taxon>Bacteria</taxon>
        <taxon>Bacillati</taxon>
        <taxon>Actinomycetota</taxon>
        <taxon>Actinomycetes</taxon>
        <taxon>Micrococcales</taxon>
        <taxon>Micrococcaceae</taxon>
        <taxon>Pseudarthrobacter</taxon>
    </lineage>
</organism>
<evidence type="ECO:0000313" key="2">
    <source>
        <dbReference type="Proteomes" id="UP000065151"/>
    </source>
</evidence>
<name>A0A0U3PCT3_9MICC</name>
<accession>A0A0U3PCT3</accession>
<dbReference type="AlphaFoldDB" id="A0A0U3PCT3"/>
<dbReference type="KEGG" id="psul:AU252_01820"/>
<dbReference type="Proteomes" id="UP000065151">
    <property type="component" value="Chromosome"/>
</dbReference>
<proteinExistence type="predicted"/>
<dbReference type="RefSeq" id="WP_058929266.1">
    <property type="nucleotide sequence ID" value="NZ_CP013747.1"/>
</dbReference>
<protein>
    <submittedName>
        <fullName evidence="1">Uncharacterized protein</fullName>
    </submittedName>
</protein>
<reference evidence="1 2" key="1">
    <citation type="submission" date="2015-12" db="EMBL/GenBank/DDBJ databases">
        <authorList>
            <person name="Shamseldin A."/>
            <person name="Moawad H."/>
            <person name="Abd El-Rahim W.M."/>
            <person name="Sadowsky M.J."/>
        </authorList>
    </citation>
    <scope>NUCLEOTIDE SEQUENCE [LARGE SCALE GENOMIC DNA]</scope>
    <source>
        <strain evidence="1 2">Ar51</strain>
    </source>
</reference>
<sequence length="169" mass="19455">MRQFDDDGDPLALFFDELEPKPQDTTTPTYRWRDLDQDTVRSAWTELDLWVRWFVSTYRLSTSVVPDCWWRHAELVAELYALQRAEHASYGESDAGFGPLGFHERMSLAVERLRIHTKAIGCVGLQAHREAKPRVMPVGDSEFLAWSSESHQLRTTPQGHANRTGWSHG</sequence>
<evidence type="ECO:0000313" key="1">
    <source>
        <dbReference type="EMBL" id="ALV40056.1"/>
    </source>
</evidence>
<dbReference type="STRING" id="121292.AU252_01820"/>